<dbReference type="Gene3D" id="2.40.10.220">
    <property type="entry name" value="predicted glycosyltransferase like domains"/>
    <property type="match status" value="1"/>
</dbReference>
<dbReference type="KEGG" id="nja:NSJP_2284"/>
<dbReference type="OrthoDB" id="8479088at2"/>
<dbReference type="Proteomes" id="UP000192042">
    <property type="component" value="Chromosome I"/>
</dbReference>
<dbReference type="EMBL" id="LT828648">
    <property type="protein sequence ID" value="SLM48456.1"/>
    <property type="molecule type" value="Genomic_DNA"/>
</dbReference>
<dbReference type="RefSeq" id="WP_080886834.1">
    <property type="nucleotide sequence ID" value="NZ_LT828648.1"/>
</dbReference>
<gene>
    <name evidence="2" type="ORF">NSJP_2284</name>
</gene>
<proteinExistence type="predicted"/>
<evidence type="ECO:0000313" key="3">
    <source>
        <dbReference type="Proteomes" id="UP000192042"/>
    </source>
</evidence>
<dbReference type="SUPFAM" id="SSF141371">
    <property type="entry name" value="PilZ domain-like"/>
    <property type="match status" value="1"/>
</dbReference>
<sequence>MDTVPHEQRRHVRYPVEYAGSFSAKDVHTNGIILNLSISGCRALSDVPVSGGELGVSIEVPRRQHPLEILTATVRWTRGAEFGVEFVRIEPDQQRRLRELIQENEADLALRIWQRG</sequence>
<protein>
    <recommendedName>
        <fullName evidence="1">PilZ domain-containing protein</fullName>
    </recommendedName>
</protein>
<dbReference type="AlphaFoldDB" id="A0A1W1I624"/>
<evidence type="ECO:0000313" key="2">
    <source>
        <dbReference type="EMBL" id="SLM48456.1"/>
    </source>
</evidence>
<feature type="domain" description="PilZ" evidence="1">
    <location>
        <begin position="7"/>
        <end position="102"/>
    </location>
</feature>
<evidence type="ECO:0000259" key="1">
    <source>
        <dbReference type="Pfam" id="PF07238"/>
    </source>
</evidence>
<reference evidence="2 3" key="1">
    <citation type="submission" date="2017-03" db="EMBL/GenBank/DDBJ databases">
        <authorList>
            <person name="Afonso C.L."/>
            <person name="Miller P.J."/>
            <person name="Scott M.A."/>
            <person name="Spackman E."/>
            <person name="Goraichik I."/>
            <person name="Dimitrov K.M."/>
            <person name="Suarez D.L."/>
            <person name="Swayne D.E."/>
        </authorList>
    </citation>
    <scope>NUCLEOTIDE SEQUENCE [LARGE SCALE GENOMIC DNA]</scope>
    <source>
        <strain evidence="2">Genome sequencing of Nitrospira japonica strain NJ11</strain>
    </source>
</reference>
<organism evidence="2 3">
    <name type="scientific">Nitrospira japonica</name>
    <dbReference type="NCBI Taxonomy" id="1325564"/>
    <lineage>
        <taxon>Bacteria</taxon>
        <taxon>Pseudomonadati</taxon>
        <taxon>Nitrospirota</taxon>
        <taxon>Nitrospiria</taxon>
        <taxon>Nitrospirales</taxon>
        <taxon>Nitrospiraceae</taxon>
        <taxon>Nitrospira</taxon>
    </lineage>
</organism>
<accession>A0A1W1I624</accession>
<dbReference type="GO" id="GO:0035438">
    <property type="term" value="F:cyclic-di-GMP binding"/>
    <property type="evidence" value="ECO:0007669"/>
    <property type="project" value="InterPro"/>
</dbReference>
<name>A0A1W1I624_9BACT</name>
<dbReference type="Pfam" id="PF07238">
    <property type="entry name" value="PilZ"/>
    <property type="match status" value="1"/>
</dbReference>
<dbReference type="InterPro" id="IPR009875">
    <property type="entry name" value="PilZ_domain"/>
</dbReference>
<keyword evidence="3" id="KW-1185">Reference proteome</keyword>